<reference evidence="3" key="1">
    <citation type="submission" date="2024-03" db="EMBL/GenBank/DDBJ databases">
        <authorList>
            <person name="Plomp N."/>
            <person name="Harmsen H.J."/>
        </authorList>
    </citation>
    <scope>NUCLEOTIDE SEQUENCE</scope>
    <source>
        <strain evidence="3">HTF-128</strain>
    </source>
</reference>
<name>A0AB35YCL1_9FIRM</name>
<dbReference type="AlphaFoldDB" id="A0AB35YCL1"/>
<keyword evidence="2" id="KW-0732">Signal</keyword>
<feature type="signal peptide" evidence="2">
    <location>
        <begin position="1"/>
        <end position="33"/>
    </location>
</feature>
<proteinExistence type="predicted"/>
<dbReference type="Proteomes" id="UP001373196">
    <property type="component" value="Unassembled WGS sequence"/>
</dbReference>
<accession>A0AB35YCL1</accession>
<dbReference type="InterPro" id="IPR013378">
    <property type="entry name" value="InlB-like_B-rpt"/>
</dbReference>
<comment type="subcellular location">
    <subcellularLocation>
        <location evidence="1">Cell envelope</location>
    </subcellularLocation>
</comment>
<organism evidence="3 4">
    <name type="scientific">Faecalibacterium wellingii</name>
    <dbReference type="NCBI Taxonomy" id="2929491"/>
    <lineage>
        <taxon>Bacteria</taxon>
        <taxon>Bacillati</taxon>
        <taxon>Bacillota</taxon>
        <taxon>Clostridia</taxon>
        <taxon>Eubacteriales</taxon>
        <taxon>Oscillospiraceae</taxon>
        <taxon>Faecalibacterium</taxon>
    </lineage>
</organism>
<comment type="caution">
    <text evidence="3">The sequence shown here is derived from an EMBL/GenBank/DDBJ whole genome shotgun (WGS) entry which is preliminary data.</text>
</comment>
<dbReference type="NCBIfam" id="TIGR02543">
    <property type="entry name" value="List_Bact_rpt"/>
    <property type="match status" value="1"/>
</dbReference>
<dbReference type="GO" id="GO:0030313">
    <property type="term" value="C:cell envelope"/>
    <property type="evidence" value="ECO:0007669"/>
    <property type="project" value="UniProtKB-SubCell"/>
</dbReference>
<sequence length="551" mass="57738">MTNELRHTPKLRLLSAFLAAAMTLTTLPAAAFAADGITSDLSVAGTSVTADNATDILGDGTAKYEGSVLTLSGEITVPQNKAGIMPIRSITIDGTGTLTGTEKTGYGIFPQADKAEIAAGADITLERFNCGTYAYGVDVSGILTIRDVNYGVSGEGATVESGGKLIIQNADNAVSGGGAKVHGTLEIDEAGTAVDGSGVTVYKGGVVTITGATSGLNGGSTVDGGSLSVSATTCIDNGAVTFTRGTLKLDSTNNETIALNKLTVNVPNFWYRTAKDCAWTQVTDGSWTRPDDAVYFEITTSDPAATHYTVTFDLNGGTNWGKNDEWITGGKWNNDHDQVSFTTQTGDKGECLNVPLMKGMGPERKDYEFVGWYTEAVGGEAVEKQTYYASNQHLEQIKENITLYAHWQWIGDGPEPDPDPVPDEPVIDGGDGSGFGAVLAVAGGAAVVGAAGFGIYELATRAILKDLLPEGTAVPATRGELALLLWQNAGRPEPAALPAFADMADAETTKAAQWCTEQGLLTAEDGAFHPEQKVTKYRVIRIWKQAAAPQQ</sequence>
<feature type="chain" id="PRO_5044220483" evidence="2">
    <location>
        <begin position="34"/>
        <end position="551"/>
    </location>
</feature>
<dbReference type="Pfam" id="PF09479">
    <property type="entry name" value="Flg_new"/>
    <property type="match status" value="1"/>
</dbReference>
<evidence type="ECO:0000256" key="2">
    <source>
        <dbReference type="SAM" id="SignalP"/>
    </source>
</evidence>
<protein>
    <submittedName>
        <fullName evidence="3">InlB B-repeat-containing protein</fullName>
    </submittedName>
</protein>
<evidence type="ECO:0000313" key="3">
    <source>
        <dbReference type="EMBL" id="MEJ5196378.1"/>
    </source>
</evidence>
<dbReference type="EMBL" id="JBBFGL010000008">
    <property type="protein sequence ID" value="MEJ5196378.1"/>
    <property type="molecule type" value="Genomic_DNA"/>
</dbReference>
<gene>
    <name evidence="3" type="ORF">WF834_09415</name>
</gene>
<dbReference type="Gene3D" id="2.60.40.4270">
    <property type="entry name" value="Listeria-Bacteroides repeat domain"/>
    <property type="match status" value="1"/>
</dbReference>
<evidence type="ECO:0000256" key="1">
    <source>
        <dbReference type="ARBA" id="ARBA00004196"/>
    </source>
</evidence>
<evidence type="ECO:0000313" key="4">
    <source>
        <dbReference type="Proteomes" id="UP001373196"/>
    </source>
</evidence>
<dbReference type="RefSeq" id="WP_339395703.1">
    <property type="nucleotide sequence ID" value="NZ_JBBFGL010000008.1"/>
</dbReference>
<dbReference type="InterPro" id="IPR042229">
    <property type="entry name" value="Listeria/Bacterioides_rpt_sf"/>
</dbReference>